<evidence type="ECO:0000259" key="2">
    <source>
        <dbReference type="PROSITE" id="PS50887"/>
    </source>
</evidence>
<dbReference type="NCBIfam" id="TIGR00254">
    <property type="entry name" value="GGDEF"/>
    <property type="match status" value="1"/>
</dbReference>
<protein>
    <recommendedName>
        <fullName evidence="2">GGDEF domain-containing protein</fullName>
    </recommendedName>
</protein>
<dbReference type="InterPro" id="IPR000160">
    <property type="entry name" value="GGDEF_dom"/>
</dbReference>
<dbReference type="RefSeq" id="WP_059143171.1">
    <property type="nucleotide sequence ID" value="NZ_LLZJ01000084.1"/>
</dbReference>
<sequence length="221" mass="23813">MIHTLTALSAAAPLAAGWTVHGLWQHRRIDRAERDALTGLPRRAGFEKSAARILRKARRDVVATLVIDLDGFKQVNDVHGHEAGDSAIRETGRRLAQWAEPLGTVARLGGDEFAAVIRCPDPDTVRGELTHLHQWLCSPITYDGLPLPLGASIGAYLHTPGPGPALELSAALRVADEVMYGVKQTGGGWSVTHSLTPSYRTVNGRRDGRRGTDLDAEGGPR</sequence>
<dbReference type="OrthoDB" id="23692at2"/>
<name>A0A0X3X8H3_STRVO</name>
<dbReference type="PANTHER" id="PTHR44757:SF2">
    <property type="entry name" value="BIOFILM ARCHITECTURE MAINTENANCE PROTEIN MBAA"/>
    <property type="match status" value="1"/>
</dbReference>
<dbReference type="SUPFAM" id="SSF55073">
    <property type="entry name" value="Nucleotide cyclase"/>
    <property type="match status" value="1"/>
</dbReference>
<dbReference type="InterPro" id="IPR029787">
    <property type="entry name" value="Nucleotide_cyclase"/>
</dbReference>
<gene>
    <name evidence="3" type="ORF">ADL28_08870</name>
</gene>
<evidence type="ECO:0000313" key="3">
    <source>
        <dbReference type="EMBL" id="KUL64786.1"/>
    </source>
</evidence>
<dbReference type="CDD" id="cd01949">
    <property type="entry name" value="GGDEF"/>
    <property type="match status" value="1"/>
</dbReference>
<dbReference type="PANTHER" id="PTHR44757">
    <property type="entry name" value="DIGUANYLATE CYCLASE DGCP"/>
    <property type="match status" value="1"/>
</dbReference>
<dbReference type="Pfam" id="PF00990">
    <property type="entry name" value="GGDEF"/>
    <property type="match status" value="1"/>
</dbReference>
<dbReference type="SMART" id="SM00267">
    <property type="entry name" value="GGDEF"/>
    <property type="match status" value="1"/>
</dbReference>
<comment type="caution">
    <text evidence="3">The sequence shown here is derived from an EMBL/GenBank/DDBJ whole genome shotgun (WGS) entry which is preliminary data.</text>
</comment>
<organism evidence="3 4">
    <name type="scientific">Streptomyces violaceusniger</name>
    <dbReference type="NCBI Taxonomy" id="68280"/>
    <lineage>
        <taxon>Bacteria</taxon>
        <taxon>Bacillati</taxon>
        <taxon>Actinomycetota</taxon>
        <taxon>Actinomycetes</taxon>
        <taxon>Kitasatosporales</taxon>
        <taxon>Streptomycetaceae</taxon>
        <taxon>Streptomyces</taxon>
        <taxon>Streptomyces violaceusniger group</taxon>
    </lineage>
</organism>
<feature type="compositionally biased region" description="Basic and acidic residues" evidence="1">
    <location>
        <begin position="204"/>
        <end position="221"/>
    </location>
</feature>
<dbReference type="Proteomes" id="UP000053413">
    <property type="component" value="Unassembled WGS sequence"/>
</dbReference>
<dbReference type="EMBL" id="LLZJ01000084">
    <property type="protein sequence ID" value="KUL64786.1"/>
    <property type="molecule type" value="Genomic_DNA"/>
</dbReference>
<feature type="domain" description="GGDEF" evidence="2">
    <location>
        <begin position="60"/>
        <end position="195"/>
    </location>
</feature>
<dbReference type="Gene3D" id="3.30.70.270">
    <property type="match status" value="1"/>
</dbReference>
<feature type="region of interest" description="Disordered" evidence="1">
    <location>
        <begin position="201"/>
        <end position="221"/>
    </location>
</feature>
<evidence type="ECO:0000256" key="1">
    <source>
        <dbReference type="SAM" id="MobiDB-lite"/>
    </source>
</evidence>
<dbReference type="InterPro" id="IPR052155">
    <property type="entry name" value="Biofilm_reg_signaling"/>
</dbReference>
<evidence type="ECO:0000313" key="4">
    <source>
        <dbReference type="Proteomes" id="UP000053413"/>
    </source>
</evidence>
<dbReference type="InterPro" id="IPR043128">
    <property type="entry name" value="Rev_trsase/Diguanyl_cyclase"/>
</dbReference>
<dbReference type="PROSITE" id="PS50887">
    <property type="entry name" value="GGDEF"/>
    <property type="match status" value="1"/>
</dbReference>
<accession>A0A0X3X8H3</accession>
<reference evidence="4" key="1">
    <citation type="submission" date="2015-10" db="EMBL/GenBank/DDBJ databases">
        <authorList>
            <person name="Ju K.-S."/>
            <person name="Doroghazi J.R."/>
            <person name="Metcalf W.W."/>
        </authorList>
    </citation>
    <scope>NUCLEOTIDE SEQUENCE [LARGE SCALE GENOMIC DNA]</scope>
    <source>
        <strain evidence="4">NRRL F-8817</strain>
    </source>
</reference>
<dbReference type="AlphaFoldDB" id="A0A0X3X8H3"/>
<proteinExistence type="predicted"/>